<evidence type="ECO:0000313" key="5">
    <source>
        <dbReference type="Proteomes" id="UP001500058"/>
    </source>
</evidence>
<evidence type="ECO:0000256" key="2">
    <source>
        <dbReference type="ARBA" id="ARBA00022898"/>
    </source>
</evidence>
<gene>
    <name evidence="4" type="primary">sbnH</name>
    <name evidence="4" type="ORF">GCM10010420_03970</name>
</gene>
<proteinExistence type="predicted"/>
<evidence type="ECO:0000313" key="4">
    <source>
        <dbReference type="EMBL" id="GAA2384843.1"/>
    </source>
</evidence>
<dbReference type="EMBL" id="BAAATJ010000001">
    <property type="protein sequence ID" value="GAA2384843.1"/>
    <property type="molecule type" value="Genomic_DNA"/>
</dbReference>
<name>A0ABN3HNX8_9ACTN</name>
<dbReference type="InterPro" id="IPR022644">
    <property type="entry name" value="De-COase2_N"/>
</dbReference>
<dbReference type="Gene3D" id="2.40.37.10">
    <property type="entry name" value="Lyase, Ornithine Decarboxylase, Chain A, domain 1"/>
    <property type="match status" value="1"/>
</dbReference>
<dbReference type="RefSeq" id="WP_344629010.1">
    <property type="nucleotide sequence ID" value="NZ_BAAATJ010000001.1"/>
</dbReference>
<feature type="domain" description="Orn/DAP/Arg decarboxylase 2 N-terminal" evidence="3">
    <location>
        <begin position="51"/>
        <end position="299"/>
    </location>
</feature>
<comment type="cofactor">
    <cofactor evidence="1">
        <name>pyridoxal 5'-phosphate</name>
        <dbReference type="ChEBI" id="CHEBI:597326"/>
    </cofactor>
</comment>
<dbReference type="SUPFAM" id="SSF50621">
    <property type="entry name" value="Alanine racemase C-terminal domain-like"/>
    <property type="match status" value="1"/>
</dbReference>
<organism evidence="4 5">
    <name type="scientific">Streptomyces glaucosporus</name>
    <dbReference type="NCBI Taxonomy" id="284044"/>
    <lineage>
        <taxon>Bacteria</taxon>
        <taxon>Bacillati</taxon>
        <taxon>Actinomycetota</taxon>
        <taxon>Actinomycetes</taxon>
        <taxon>Kitasatosporales</taxon>
        <taxon>Streptomycetaceae</taxon>
        <taxon>Streptomyces</taxon>
    </lineage>
</organism>
<comment type="caution">
    <text evidence="4">The sequence shown here is derived from an EMBL/GenBank/DDBJ whole genome shotgun (WGS) entry which is preliminary data.</text>
</comment>
<evidence type="ECO:0000259" key="3">
    <source>
        <dbReference type="Pfam" id="PF02784"/>
    </source>
</evidence>
<dbReference type="PANTHER" id="PTHR43727">
    <property type="entry name" value="DIAMINOPIMELATE DECARBOXYLASE"/>
    <property type="match status" value="1"/>
</dbReference>
<dbReference type="Proteomes" id="UP001500058">
    <property type="component" value="Unassembled WGS sequence"/>
</dbReference>
<protein>
    <submittedName>
        <fullName evidence="4">Staphyloferrin B biosynthesis decarboxylase SbnH</fullName>
    </submittedName>
</protein>
<dbReference type="SUPFAM" id="SSF51419">
    <property type="entry name" value="PLP-binding barrel"/>
    <property type="match status" value="1"/>
</dbReference>
<reference evidence="4 5" key="1">
    <citation type="journal article" date="2019" name="Int. J. Syst. Evol. Microbiol.">
        <title>The Global Catalogue of Microorganisms (GCM) 10K type strain sequencing project: providing services to taxonomists for standard genome sequencing and annotation.</title>
        <authorList>
            <consortium name="The Broad Institute Genomics Platform"/>
            <consortium name="The Broad Institute Genome Sequencing Center for Infectious Disease"/>
            <person name="Wu L."/>
            <person name="Ma J."/>
        </authorList>
    </citation>
    <scope>NUCLEOTIDE SEQUENCE [LARGE SCALE GENOMIC DNA]</scope>
    <source>
        <strain evidence="4 5">JCM 6921</strain>
    </source>
</reference>
<dbReference type="PRINTS" id="PR01179">
    <property type="entry name" value="ODADCRBXLASE"/>
</dbReference>
<dbReference type="InterPro" id="IPR009006">
    <property type="entry name" value="Ala_racemase/Decarboxylase_C"/>
</dbReference>
<dbReference type="InterPro" id="IPR000183">
    <property type="entry name" value="Orn/DAP/Arg_de-COase"/>
</dbReference>
<dbReference type="InterPro" id="IPR029066">
    <property type="entry name" value="PLP-binding_barrel"/>
</dbReference>
<sequence length="419" mass="44751">MSVVLPPSAAPRSAYPARVLPERLRRRLLALAEREEPVSAYLYDGEVAAGRARALREALPEWAAVHYAVKANSFPGVVRALAPHVDGFEVASRAELELALAALRERGGTGSPVPVVAAGPAKSVPVLTALVRAGVEAINAESALELHRISRIAVAEGTTARVALRVNPAGIPVTGSLRMGGAPSQFGIPEPDVPAVLREALRLPGLDVTGFHIHAASNNLDAESQAAYLRWCVEWSVRTARGHGVDLRHVDIGGGLGVAFEELAGEEPFDVARFGELAGRAEPPPGVRVVLEPGRFLVADCGWYAAEVTDVKHSYGTVFVVLRGGINHFQLPTSWDLVHNIAVLPVERWPDGLPRPGAAGARVTVVGELCTPEDTLVRDVRVDRVRAGDLVVFPYAGSYGWEFAMHSFLGHPVAERHLL</sequence>
<dbReference type="Gene3D" id="3.20.20.10">
    <property type="entry name" value="Alanine racemase"/>
    <property type="match status" value="1"/>
</dbReference>
<dbReference type="PANTHER" id="PTHR43727:SF2">
    <property type="entry name" value="GROUP IV DECARBOXYLASE"/>
    <property type="match status" value="1"/>
</dbReference>
<dbReference type="Pfam" id="PF02784">
    <property type="entry name" value="Orn_Arg_deC_N"/>
    <property type="match status" value="1"/>
</dbReference>
<keyword evidence="5" id="KW-1185">Reference proteome</keyword>
<evidence type="ECO:0000256" key="1">
    <source>
        <dbReference type="ARBA" id="ARBA00001933"/>
    </source>
</evidence>
<keyword evidence="2" id="KW-0663">Pyridoxal phosphate</keyword>
<accession>A0ABN3HNX8</accession>